<keyword evidence="4 7" id="KW-0663">Pyridoxal phosphate</keyword>
<dbReference type="GO" id="GO:0004794">
    <property type="term" value="F:threonine deaminase activity"/>
    <property type="evidence" value="ECO:0007669"/>
    <property type="project" value="UniProtKB-EC"/>
</dbReference>
<dbReference type="CDD" id="cd01562">
    <property type="entry name" value="Thr-dehyd"/>
    <property type="match status" value="1"/>
</dbReference>
<dbReference type="InterPro" id="IPR036052">
    <property type="entry name" value="TrpB-like_PALP_sf"/>
</dbReference>
<dbReference type="Proteomes" id="UP001596494">
    <property type="component" value="Unassembled WGS sequence"/>
</dbReference>
<organism evidence="9 10">
    <name type="scientific">Halobacillus campisalis</name>
    <dbReference type="NCBI Taxonomy" id="435909"/>
    <lineage>
        <taxon>Bacteria</taxon>
        <taxon>Bacillati</taxon>
        <taxon>Bacillota</taxon>
        <taxon>Bacilli</taxon>
        <taxon>Bacillales</taxon>
        <taxon>Bacillaceae</taxon>
        <taxon>Halobacillus</taxon>
    </lineage>
</organism>
<evidence type="ECO:0000256" key="5">
    <source>
        <dbReference type="ARBA" id="ARBA00023239"/>
    </source>
</evidence>
<dbReference type="InterPro" id="IPR001926">
    <property type="entry name" value="TrpB-like_PALP"/>
</dbReference>
<dbReference type="EC" id="4.3.1.19" evidence="7"/>
<protein>
    <recommendedName>
        <fullName evidence="7">L-threonine dehydratase catabolic TdcB</fullName>
        <ecNumber evidence="7">4.3.1.19</ecNumber>
    </recommendedName>
    <alternativeName>
        <fullName evidence="7">Threonine deaminase</fullName>
    </alternativeName>
</protein>
<dbReference type="Gene3D" id="3.40.50.1100">
    <property type="match status" value="2"/>
</dbReference>
<comment type="cofactor">
    <cofactor evidence="2 7">
        <name>pyridoxal 5'-phosphate</name>
        <dbReference type="ChEBI" id="CHEBI:597326"/>
    </cofactor>
</comment>
<comment type="similarity">
    <text evidence="3 7">Belongs to the serine/threonine dehydratase family.</text>
</comment>
<name>A0ABW2K5C4_9BACI</name>
<evidence type="ECO:0000259" key="8">
    <source>
        <dbReference type="Pfam" id="PF00291"/>
    </source>
</evidence>
<comment type="subunit">
    <text evidence="7">In the native structure, TdcB is in a dimeric form, whereas in the TdcB-AMP complex, it exists in a tetrameric form (dimer of dimers).</text>
</comment>
<comment type="caution">
    <text evidence="9">The sequence shown here is derived from an EMBL/GenBank/DDBJ whole genome shotgun (WGS) entry which is preliminary data.</text>
</comment>
<evidence type="ECO:0000256" key="1">
    <source>
        <dbReference type="ARBA" id="ARBA00001274"/>
    </source>
</evidence>
<dbReference type="Pfam" id="PF00291">
    <property type="entry name" value="PALP"/>
    <property type="match status" value="1"/>
</dbReference>
<keyword evidence="7" id="KW-0547">Nucleotide-binding</keyword>
<keyword evidence="10" id="KW-1185">Reference proteome</keyword>
<comment type="pathway">
    <text evidence="7">Amino-acid degradation; L-threonine degradation via propanoate pathway; propanoate from L-threonine: step 1/4.</text>
</comment>
<evidence type="ECO:0000313" key="9">
    <source>
        <dbReference type="EMBL" id="MFC7321325.1"/>
    </source>
</evidence>
<feature type="domain" description="Tryptophan synthase beta chain-like PALP" evidence="8">
    <location>
        <begin position="40"/>
        <end position="327"/>
    </location>
</feature>
<evidence type="ECO:0000256" key="4">
    <source>
        <dbReference type="ARBA" id="ARBA00022898"/>
    </source>
</evidence>
<dbReference type="RefSeq" id="WP_434221040.1">
    <property type="nucleotide sequence ID" value="NZ_JAPVRC010000006.1"/>
</dbReference>
<evidence type="ECO:0000256" key="7">
    <source>
        <dbReference type="RuleBase" id="RU363083"/>
    </source>
</evidence>
<reference evidence="10" key="1">
    <citation type="journal article" date="2019" name="Int. J. Syst. Evol. Microbiol.">
        <title>The Global Catalogue of Microorganisms (GCM) 10K type strain sequencing project: providing services to taxonomists for standard genome sequencing and annotation.</title>
        <authorList>
            <consortium name="The Broad Institute Genomics Platform"/>
            <consortium name="The Broad Institute Genome Sequencing Center for Infectious Disease"/>
            <person name="Wu L."/>
            <person name="Ma J."/>
        </authorList>
    </citation>
    <scope>NUCLEOTIDE SEQUENCE [LARGE SCALE GENOMIC DNA]</scope>
    <source>
        <strain evidence="10">CCUG 73951</strain>
    </source>
</reference>
<dbReference type="PANTHER" id="PTHR48078">
    <property type="entry name" value="THREONINE DEHYDRATASE, MITOCHONDRIAL-RELATED"/>
    <property type="match status" value="1"/>
</dbReference>
<comment type="catalytic activity">
    <reaction evidence="1 7">
        <text>L-threonine = 2-oxobutanoate + NH4(+)</text>
        <dbReference type="Rhea" id="RHEA:22108"/>
        <dbReference type="ChEBI" id="CHEBI:16763"/>
        <dbReference type="ChEBI" id="CHEBI:28938"/>
        <dbReference type="ChEBI" id="CHEBI:57926"/>
        <dbReference type="EC" id="4.3.1.19"/>
    </reaction>
</comment>
<evidence type="ECO:0000313" key="10">
    <source>
        <dbReference type="Proteomes" id="UP001596494"/>
    </source>
</evidence>
<evidence type="ECO:0000256" key="2">
    <source>
        <dbReference type="ARBA" id="ARBA00001933"/>
    </source>
</evidence>
<dbReference type="InterPro" id="IPR005789">
    <property type="entry name" value="Thr_deHydtase_catblc"/>
</dbReference>
<dbReference type="EMBL" id="JBHTBY010000008">
    <property type="protein sequence ID" value="MFC7321325.1"/>
    <property type="molecule type" value="Genomic_DNA"/>
</dbReference>
<evidence type="ECO:0000256" key="3">
    <source>
        <dbReference type="ARBA" id="ARBA00010869"/>
    </source>
</evidence>
<comment type="function">
    <text evidence="6 7">Catalyzes the anaerobic formation of alpha-ketobutyrate and ammonia from threonine in a two-step reaction. The first step involved a dehydration of threonine and a production of enamine intermediates (aminocrotonate), which tautomerizes to its imine form (iminobutyrate). Both intermediates are unstable and short-lived. The second step is the nonenzymatic hydrolysis of the enamine/imine intermediates to form 2-ketobutyrate and free ammonia. In the low water environment of the cell, the second step is accelerated by RidA.</text>
</comment>
<keyword evidence="5 7" id="KW-0456">Lyase</keyword>
<gene>
    <name evidence="9" type="primary">ilvA</name>
    <name evidence="9" type="ORF">ACFQMN_10565</name>
</gene>
<dbReference type="PANTHER" id="PTHR48078:SF6">
    <property type="entry name" value="L-THREONINE DEHYDRATASE CATABOLIC TDCB"/>
    <property type="match status" value="1"/>
</dbReference>
<evidence type="ECO:0000256" key="6">
    <source>
        <dbReference type="ARBA" id="ARBA00025527"/>
    </source>
</evidence>
<proteinExistence type="inferred from homology"/>
<accession>A0ABW2K5C4</accession>
<dbReference type="InterPro" id="IPR050147">
    <property type="entry name" value="Ser/Thr_Dehydratase"/>
</dbReference>
<sequence>MLKPLINMKQKKPNKKTRSEDVGDFLTLAKVFEAKEQLNDVVHQTPFKTSETFNQCTGQQVYLKMENQQKTGAFKVRGASFKVSQLTEEEAACGVIAASAGNHAQGVALAASKRGIPAQIFMPEATPQAKVQATQAYGAKTVLTGESFQEAYAAAMEEQKRCGATFIHPFDDVDVMAGQATVAVEMLQEQPDLDTIVVPIGGGGLIAGIAYAAKQLKPDIKVVGVQSERAPSTFNSYYKCGPKKLNSVSTIADGIAVKQHGTKTFHYIRKYVDAIVTVDEQQIADSIMKLLEREKTLVEGAGATALAAVLAQKPALAGKKCGVVVSGGNMDVSRLPHVQQLATTKRMVMV</sequence>
<dbReference type="SUPFAM" id="SSF53686">
    <property type="entry name" value="Tryptophan synthase beta subunit-like PLP-dependent enzymes"/>
    <property type="match status" value="1"/>
</dbReference>
<dbReference type="NCBIfam" id="TIGR01127">
    <property type="entry name" value="ilvA_1Cterm"/>
    <property type="match status" value="1"/>
</dbReference>